<comment type="catalytic activity">
    <reaction evidence="2">
        <text>a quinone + NADH + 5 H(+)(in) = a quinol + NAD(+) + 4 H(+)(out)</text>
        <dbReference type="Rhea" id="RHEA:57888"/>
        <dbReference type="ChEBI" id="CHEBI:15378"/>
        <dbReference type="ChEBI" id="CHEBI:24646"/>
        <dbReference type="ChEBI" id="CHEBI:57540"/>
        <dbReference type="ChEBI" id="CHEBI:57945"/>
        <dbReference type="ChEBI" id="CHEBI:132124"/>
    </reaction>
</comment>
<feature type="transmembrane region" description="Helical" evidence="2">
    <location>
        <begin position="134"/>
        <end position="160"/>
    </location>
</feature>
<comment type="subcellular location">
    <subcellularLocation>
        <location evidence="2">Cell membrane</location>
        <topology evidence="2">Multi-pass membrane protein</topology>
    </subcellularLocation>
</comment>
<keyword evidence="2" id="KW-1003">Cell membrane</keyword>
<keyword evidence="2" id="KW-0472">Membrane</keyword>
<accession>A0A4Q0VVH7</accession>
<evidence type="ECO:0000313" key="3">
    <source>
        <dbReference type="EMBL" id="RXJ02911.1"/>
    </source>
</evidence>
<dbReference type="AlphaFoldDB" id="A0A4Q0VVH7"/>
<comment type="caution">
    <text evidence="3">The sequence shown here is derived from an EMBL/GenBank/DDBJ whole genome shotgun (WGS) entry which is preliminary data.</text>
</comment>
<evidence type="ECO:0000256" key="1">
    <source>
        <dbReference type="ARBA" id="ARBA00005698"/>
    </source>
</evidence>
<dbReference type="RefSeq" id="WP_129077146.1">
    <property type="nucleotide sequence ID" value="NZ_QOUX01000020.1"/>
</dbReference>
<dbReference type="EMBL" id="QOUX01000020">
    <property type="protein sequence ID" value="RXJ02911.1"/>
    <property type="molecule type" value="Genomic_DNA"/>
</dbReference>
<evidence type="ECO:0000313" key="4">
    <source>
        <dbReference type="Proteomes" id="UP000290649"/>
    </source>
</evidence>
<feature type="transmembrane region" description="Helical" evidence="2">
    <location>
        <begin position="55"/>
        <end position="73"/>
    </location>
</feature>
<dbReference type="EC" id="7.1.1.-" evidence="2"/>
<dbReference type="InterPro" id="IPR001457">
    <property type="entry name" value="NADH_UbQ/plastoQ_OxRdtase_su6"/>
</dbReference>
<keyword evidence="4" id="KW-1185">Reference proteome</keyword>
<dbReference type="Gene3D" id="1.20.120.1200">
    <property type="entry name" value="NADH-ubiquinone/plastoquinone oxidoreductase chain 6, subunit NuoJ"/>
    <property type="match status" value="1"/>
</dbReference>
<keyword evidence="2" id="KW-0520">NAD</keyword>
<organism evidence="3 4">
    <name type="scientific">Anaerobacillus alkaliphilus</name>
    <dbReference type="NCBI Taxonomy" id="1548597"/>
    <lineage>
        <taxon>Bacteria</taxon>
        <taxon>Bacillati</taxon>
        <taxon>Bacillota</taxon>
        <taxon>Bacilli</taxon>
        <taxon>Bacillales</taxon>
        <taxon>Bacillaceae</taxon>
        <taxon>Anaerobacillus</taxon>
    </lineage>
</organism>
<evidence type="ECO:0000256" key="2">
    <source>
        <dbReference type="RuleBase" id="RU004429"/>
    </source>
</evidence>
<dbReference type="PANTHER" id="PTHR33269">
    <property type="entry name" value="NADH-UBIQUINONE OXIDOREDUCTASE CHAIN 6"/>
    <property type="match status" value="1"/>
</dbReference>
<gene>
    <name evidence="3" type="ORF">DS745_04820</name>
</gene>
<keyword evidence="2" id="KW-0812">Transmembrane</keyword>
<dbReference type="OrthoDB" id="9814997at2"/>
<dbReference type="Pfam" id="PF00499">
    <property type="entry name" value="Oxidored_q3"/>
    <property type="match status" value="1"/>
</dbReference>
<keyword evidence="2" id="KW-0874">Quinone</keyword>
<dbReference type="GO" id="GO:0008137">
    <property type="term" value="F:NADH dehydrogenase (ubiquinone) activity"/>
    <property type="evidence" value="ECO:0007669"/>
    <property type="project" value="UniProtKB-UniRule"/>
</dbReference>
<reference evidence="3 4" key="1">
    <citation type="journal article" date="2019" name="Int. J. Syst. Evol. Microbiol.">
        <title>Anaerobacillus alkaliphilus sp. nov., a novel alkaliphilic and moderately halophilic bacterium.</title>
        <authorList>
            <person name="Borsodi A.K."/>
            <person name="Aszalos J.M."/>
            <person name="Bihari P."/>
            <person name="Nagy I."/>
            <person name="Schumann P."/>
            <person name="Sproer C."/>
            <person name="Kovacs A.L."/>
            <person name="Boka K."/>
            <person name="Dobosy P."/>
            <person name="Ovari M."/>
            <person name="Szili-Kovacs T."/>
            <person name="Toth E."/>
        </authorList>
    </citation>
    <scope>NUCLEOTIDE SEQUENCE [LARGE SCALE GENOMIC DNA]</scope>
    <source>
        <strain evidence="3 4">B16-10</strain>
    </source>
</reference>
<proteinExistence type="inferred from homology"/>
<dbReference type="PANTHER" id="PTHR33269:SF17">
    <property type="entry name" value="NADH-UBIQUINONE OXIDOREDUCTASE CHAIN 6"/>
    <property type="match status" value="1"/>
</dbReference>
<dbReference type="Proteomes" id="UP000290649">
    <property type="component" value="Unassembled WGS sequence"/>
</dbReference>
<feature type="transmembrane region" description="Helical" evidence="2">
    <location>
        <begin position="32"/>
        <end position="49"/>
    </location>
</feature>
<dbReference type="InterPro" id="IPR042106">
    <property type="entry name" value="Nuo/plastoQ_OxRdtase_6_NuoJ"/>
</dbReference>
<feature type="transmembrane region" description="Helical" evidence="2">
    <location>
        <begin position="6"/>
        <end position="25"/>
    </location>
</feature>
<comment type="function">
    <text evidence="2">NDH-1 shuttles electrons from NADH, via FMN and iron-sulfur (Fe-S) centers, to quinones in the respiratory chain. Couples the redox reaction to proton translocation (for every two electrons transferred, four hydrogen ions are translocated across the cytoplasmic membrane), and thus conserves the redox energy in a proton gradient.</text>
</comment>
<dbReference type="GO" id="GO:0005886">
    <property type="term" value="C:plasma membrane"/>
    <property type="evidence" value="ECO:0007669"/>
    <property type="project" value="UniProtKB-SubCell"/>
</dbReference>
<sequence>MSGELVIFLILAILAISSSVMVIILKRIAHRVLSMAFAFFAVAGLYFLLRAEFIGIVQIMVYVGALSILFVFGMMMTDHKTVSFGPERKFAHKALSLVGVAILLGLMLTGIFSLDLPVNQELYIGTAEQIGIDLYGNYVIAFQGAGILLLAALVGAIVLARKEAD</sequence>
<name>A0A4Q0VVH7_9BACI</name>
<protein>
    <recommendedName>
        <fullName evidence="2">NADH-quinone oxidoreductase subunit J</fullName>
        <ecNumber evidence="2">7.1.1.-</ecNumber>
    </recommendedName>
</protein>
<comment type="similarity">
    <text evidence="1 2">Belongs to the complex I subunit 6 family.</text>
</comment>
<dbReference type="GO" id="GO:0048038">
    <property type="term" value="F:quinone binding"/>
    <property type="evidence" value="ECO:0007669"/>
    <property type="project" value="UniProtKB-UniRule"/>
</dbReference>
<feature type="transmembrane region" description="Helical" evidence="2">
    <location>
        <begin position="94"/>
        <end position="114"/>
    </location>
</feature>
<keyword evidence="2" id="KW-1133">Transmembrane helix</keyword>